<dbReference type="KEGG" id="hazt:125179085"/>
<evidence type="ECO:0000256" key="2">
    <source>
        <dbReference type="ARBA" id="ARBA00023134"/>
    </source>
</evidence>
<keyword evidence="2" id="KW-0342">GTP-binding</keyword>
<dbReference type="RefSeq" id="XP_047740191.1">
    <property type="nucleotide sequence ID" value="XM_047884235.1"/>
</dbReference>
<reference evidence="5" key="1">
    <citation type="submission" date="2025-08" db="UniProtKB">
        <authorList>
            <consortium name="RefSeq"/>
        </authorList>
    </citation>
    <scope>IDENTIFICATION</scope>
    <source>
        <tissue evidence="5">Whole organism</tissue>
    </source>
</reference>
<dbReference type="GeneID" id="125179085"/>
<dbReference type="OrthoDB" id="248233at2759"/>
<dbReference type="AlphaFoldDB" id="A0A979FSP2"/>
<feature type="compositionally biased region" description="Basic and acidic residues" evidence="3">
    <location>
        <begin position="285"/>
        <end position="298"/>
    </location>
</feature>
<dbReference type="CDD" id="cd03708">
    <property type="entry name" value="GTPBP_III"/>
    <property type="match status" value="1"/>
</dbReference>
<evidence type="ECO:0000256" key="1">
    <source>
        <dbReference type="ARBA" id="ARBA00022741"/>
    </source>
</evidence>
<dbReference type="SUPFAM" id="SSF50465">
    <property type="entry name" value="EF-Tu/eEF-1alpha/eIF2-gamma C-terminal domain"/>
    <property type="match status" value="1"/>
</dbReference>
<organism evidence="4 5">
    <name type="scientific">Hyalella azteca</name>
    <name type="common">Amphipod</name>
    <dbReference type="NCBI Taxonomy" id="294128"/>
    <lineage>
        <taxon>Eukaryota</taxon>
        <taxon>Metazoa</taxon>
        <taxon>Ecdysozoa</taxon>
        <taxon>Arthropoda</taxon>
        <taxon>Crustacea</taxon>
        <taxon>Multicrustacea</taxon>
        <taxon>Malacostraca</taxon>
        <taxon>Eumalacostraca</taxon>
        <taxon>Peracarida</taxon>
        <taxon>Amphipoda</taxon>
        <taxon>Senticaudata</taxon>
        <taxon>Talitrida</taxon>
        <taxon>Talitroidea</taxon>
        <taxon>Hyalellidae</taxon>
        <taxon>Hyalella</taxon>
    </lineage>
</organism>
<gene>
    <name evidence="5" type="primary">LOC125179085</name>
</gene>
<feature type="compositionally biased region" description="Polar residues" evidence="3">
    <location>
        <begin position="207"/>
        <end position="218"/>
    </location>
</feature>
<feature type="compositionally biased region" description="Basic residues" evidence="3">
    <location>
        <begin position="318"/>
        <end position="333"/>
    </location>
</feature>
<feature type="compositionally biased region" description="Low complexity" evidence="3">
    <location>
        <begin position="114"/>
        <end position="158"/>
    </location>
</feature>
<dbReference type="InterPro" id="IPR009001">
    <property type="entry name" value="Transl_elong_EF1A/Init_IF2_C"/>
</dbReference>
<dbReference type="GO" id="GO:0003746">
    <property type="term" value="F:translation elongation factor activity"/>
    <property type="evidence" value="ECO:0007669"/>
    <property type="project" value="TreeGrafter"/>
</dbReference>
<evidence type="ECO:0000256" key="3">
    <source>
        <dbReference type="SAM" id="MobiDB-lite"/>
    </source>
</evidence>
<dbReference type="PANTHER" id="PTHR43721:SF9">
    <property type="entry name" value="GTP-BINDING PROTEIN 1"/>
    <property type="match status" value="1"/>
</dbReference>
<accession>A0A979FSP2</accession>
<evidence type="ECO:0000313" key="4">
    <source>
        <dbReference type="Proteomes" id="UP000694843"/>
    </source>
</evidence>
<protein>
    <submittedName>
        <fullName evidence="5">Proline-rich receptor-like protein kinase PERK9</fullName>
    </submittedName>
</protein>
<feature type="compositionally biased region" description="Basic and acidic residues" evidence="3">
    <location>
        <begin position="258"/>
        <end position="267"/>
    </location>
</feature>
<sequence>MNAVVKTASPVGEILVLHHPTTISTKYQAMVHVGPVRQTASIVSMDRECLRTGDKALVHFRFIKHPEYLQPGLKMVFREGRTKAVGKVLEVIPKAAPSHHPHRNHKINKMLKQSATTSTASAATAPATASNTSGDHTPPSTTTSSVTIPPITSTPTNTQALPTPDHHSNTTSTTRIPPPHTSLHFNSYNSCGPVGELVHSPLPPSAPSSGDNAPSTNGPKLPDPPNLAGPTKSACSGPANSMGPPLISGPKLVPYHLVDPKPMDPRHPAQQTQGPQLPSQDPPDDLGRESLSQRDISHGPEPAVDIGTGPSDGSSGAQKKHRSRRGGKHRLRSNKPPTGGGEPPPPTSGAHDVPLQ</sequence>
<dbReference type="Proteomes" id="UP000694843">
    <property type="component" value="Unplaced"/>
</dbReference>
<feature type="region of interest" description="Disordered" evidence="3">
    <location>
        <begin position="112"/>
        <end position="356"/>
    </location>
</feature>
<name>A0A979FSP2_HYAAZ</name>
<keyword evidence="4" id="KW-1185">Reference proteome</keyword>
<proteinExistence type="predicted"/>
<dbReference type="InterPro" id="IPR050055">
    <property type="entry name" value="EF-Tu_GTPase"/>
</dbReference>
<dbReference type="PANTHER" id="PTHR43721">
    <property type="entry name" value="ELONGATION FACTOR TU-RELATED"/>
    <property type="match status" value="1"/>
</dbReference>
<evidence type="ECO:0000313" key="5">
    <source>
        <dbReference type="RefSeq" id="XP_047740191.1"/>
    </source>
</evidence>
<dbReference type="GO" id="GO:0005525">
    <property type="term" value="F:GTP binding"/>
    <property type="evidence" value="ECO:0007669"/>
    <property type="project" value="UniProtKB-KW"/>
</dbReference>
<keyword evidence="1" id="KW-0547">Nucleotide-binding</keyword>